<dbReference type="InterPro" id="IPR055346">
    <property type="entry name" value="Fe-S_cluster_assembly_SufBD"/>
</dbReference>
<keyword evidence="3" id="KW-1185">Reference proteome</keyword>
<evidence type="ECO:0000313" key="3">
    <source>
        <dbReference type="Proteomes" id="UP000294743"/>
    </source>
</evidence>
<gene>
    <name evidence="2" type="ORF">EDD63_1478</name>
</gene>
<organism evidence="2 3">
    <name type="scientific">Breznakia blatticola</name>
    <dbReference type="NCBI Taxonomy" id="1754012"/>
    <lineage>
        <taxon>Bacteria</taxon>
        <taxon>Bacillati</taxon>
        <taxon>Bacillota</taxon>
        <taxon>Erysipelotrichia</taxon>
        <taxon>Erysipelotrichales</taxon>
        <taxon>Erysipelotrichaceae</taxon>
        <taxon>Breznakia</taxon>
    </lineage>
</organism>
<dbReference type="AlphaFoldDB" id="A0A4R7ZA77"/>
<dbReference type="InterPro" id="IPR037284">
    <property type="entry name" value="SUF_FeS_clus_asmbl_SufBD_sf"/>
</dbReference>
<dbReference type="RefSeq" id="WP_166667616.1">
    <property type="nucleotide sequence ID" value="NZ_SODD01000047.1"/>
</dbReference>
<dbReference type="GO" id="GO:0016226">
    <property type="term" value="P:iron-sulfur cluster assembly"/>
    <property type="evidence" value="ECO:0007669"/>
    <property type="project" value="InterPro"/>
</dbReference>
<dbReference type="EMBL" id="SODD01000047">
    <property type="protein sequence ID" value="TDW13148.1"/>
    <property type="molecule type" value="Genomic_DNA"/>
</dbReference>
<sequence length="264" mass="29488">MEQLVGNSVLHLDTSKVETYELHDMQELVITTTANTANELVIKLVEDMDLHCKIQLANHSQLHILFDNGAKHTKLQIEADVQLAATIKIGMYELSDSEVQEKVLVNLLAEDATAKIVSTSISTTKKAFDIECIHHAPNTNSDMNNFEISDAKANYDLRACGTIKKGAFGSKSHQMSRILTTSDDQVSKATPVLLIDENDVMASHANSMGKMDEQHLYYLTSRGMDEKQAKELLTLSYLLPISEVFDNEDMRSEYINKVRSRVGL</sequence>
<feature type="domain" description="SUF system FeS cluster assembly SufBD core" evidence="1">
    <location>
        <begin position="76"/>
        <end position="234"/>
    </location>
</feature>
<reference evidence="2 3" key="1">
    <citation type="submission" date="2019-03" db="EMBL/GenBank/DDBJ databases">
        <title>Genomic Encyclopedia of Type Strains, Phase IV (KMG-IV): sequencing the most valuable type-strain genomes for metagenomic binning, comparative biology and taxonomic classification.</title>
        <authorList>
            <person name="Goeker M."/>
        </authorList>
    </citation>
    <scope>NUCLEOTIDE SEQUENCE [LARGE SCALE GENOMIC DNA]</scope>
    <source>
        <strain evidence="2 3">DSM 28867</strain>
    </source>
</reference>
<comment type="caution">
    <text evidence="2">The sequence shown here is derived from an EMBL/GenBank/DDBJ whole genome shotgun (WGS) entry which is preliminary data.</text>
</comment>
<dbReference type="InterPro" id="IPR000825">
    <property type="entry name" value="SUF_FeS_clus_asmbl_SufBD_core"/>
</dbReference>
<protein>
    <submittedName>
        <fullName evidence="2">Fe-S cluster assembly protein SufD</fullName>
    </submittedName>
</protein>
<dbReference type="Proteomes" id="UP000294743">
    <property type="component" value="Unassembled WGS sequence"/>
</dbReference>
<name>A0A4R7ZA77_9FIRM</name>
<evidence type="ECO:0000313" key="2">
    <source>
        <dbReference type="EMBL" id="TDW13148.1"/>
    </source>
</evidence>
<evidence type="ECO:0000259" key="1">
    <source>
        <dbReference type="Pfam" id="PF01458"/>
    </source>
</evidence>
<dbReference type="SUPFAM" id="SSF101960">
    <property type="entry name" value="Stabilizer of iron transporter SufD"/>
    <property type="match status" value="1"/>
</dbReference>
<proteinExistence type="predicted"/>
<dbReference type="PANTHER" id="PTHR43575">
    <property type="entry name" value="PROTEIN ABCI7, CHLOROPLASTIC"/>
    <property type="match status" value="1"/>
</dbReference>
<dbReference type="PANTHER" id="PTHR43575:SF1">
    <property type="entry name" value="PROTEIN ABCI7, CHLOROPLASTIC"/>
    <property type="match status" value="1"/>
</dbReference>
<accession>A0A4R7ZA77</accession>
<dbReference type="Pfam" id="PF01458">
    <property type="entry name" value="SUFBD_core"/>
    <property type="match status" value="1"/>
</dbReference>